<evidence type="ECO:0000313" key="2">
    <source>
        <dbReference type="Proteomes" id="UP000694397"/>
    </source>
</evidence>
<dbReference type="Ensembl" id="ENSSFOT00015046544.1">
    <property type="protein sequence ID" value="ENSSFOP00015069178.1"/>
    <property type="gene ID" value="ENSSFOG00015026642.1"/>
</dbReference>
<name>A0A8D0CIJ1_SCLFO</name>
<reference evidence="1" key="2">
    <citation type="submission" date="2025-08" db="UniProtKB">
        <authorList>
            <consortium name="Ensembl"/>
        </authorList>
    </citation>
    <scope>IDENTIFICATION</scope>
</reference>
<keyword evidence="2" id="KW-1185">Reference proteome</keyword>
<reference evidence="1 2" key="1">
    <citation type="submission" date="2019-04" db="EMBL/GenBank/DDBJ databases">
        <authorList>
            <consortium name="Wellcome Sanger Institute Data Sharing"/>
        </authorList>
    </citation>
    <scope>NUCLEOTIDE SEQUENCE [LARGE SCALE GENOMIC DNA]</scope>
</reference>
<accession>A0A8D0CIJ1</accession>
<protein>
    <submittedName>
        <fullName evidence="1">Uncharacterized protein</fullName>
    </submittedName>
</protein>
<sequence>MLLVKSYKKLSSVRHVLGGIALFVAQLLLVIRLRLSASSICLYSLVKGVLPRAVLVGVGYVEQKLDFGRLSTSTAYVRKKGSQGVAMCMQIARVAVKWLQCTCVTTIPALIRLFRWSEQETELLLVYK</sequence>
<evidence type="ECO:0000313" key="1">
    <source>
        <dbReference type="Ensembl" id="ENSSFOP00015069178.1"/>
    </source>
</evidence>
<proteinExistence type="predicted"/>
<organism evidence="1 2">
    <name type="scientific">Scleropages formosus</name>
    <name type="common">Asian bonytongue</name>
    <name type="synonym">Osteoglossum formosum</name>
    <dbReference type="NCBI Taxonomy" id="113540"/>
    <lineage>
        <taxon>Eukaryota</taxon>
        <taxon>Metazoa</taxon>
        <taxon>Chordata</taxon>
        <taxon>Craniata</taxon>
        <taxon>Vertebrata</taxon>
        <taxon>Euteleostomi</taxon>
        <taxon>Actinopterygii</taxon>
        <taxon>Neopterygii</taxon>
        <taxon>Teleostei</taxon>
        <taxon>Osteoglossocephala</taxon>
        <taxon>Osteoglossomorpha</taxon>
        <taxon>Osteoglossiformes</taxon>
        <taxon>Osteoglossidae</taxon>
        <taxon>Scleropages</taxon>
    </lineage>
</organism>
<dbReference type="AlphaFoldDB" id="A0A8D0CIJ1"/>
<reference evidence="1" key="3">
    <citation type="submission" date="2025-09" db="UniProtKB">
        <authorList>
            <consortium name="Ensembl"/>
        </authorList>
    </citation>
    <scope>IDENTIFICATION</scope>
</reference>
<dbReference type="Proteomes" id="UP000694397">
    <property type="component" value="Chromosome 22"/>
</dbReference>